<gene>
    <name evidence="3" type="ORF">g.30041</name>
    <name evidence="2" type="ORF">g.30042</name>
</gene>
<dbReference type="Gene3D" id="3.80.10.10">
    <property type="entry name" value="Ribonuclease Inhibitor"/>
    <property type="match status" value="1"/>
</dbReference>
<dbReference type="InterPro" id="IPR001611">
    <property type="entry name" value="Leu-rich_rpt"/>
</dbReference>
<protein>
    <recommendedName>
        <fullName evidence="4">U2A'/phosphoprotein 32 family A C-terminal domain-containing protein</fullName>
    </recommendedName>
</protein>
<feature type="region of interest" description="Disordered" evidence="1">
    <location>
        <begin position="190"/>
        <end position="211"/>
    </location>
</feature>
<dbReference type="SUPFAM" id="SSF52058">
    <property type="entry name" value="L domain-like"/>
    <property type="match status" value="1"/>
</dbReference>
<evidence type="ECO:0008006" key="4">
    <source>
        <dbReference type="Google" id="ProtNLM"/>
    </source>
</evidence>
<evidence type="ECO:0000256" key="1">
    <source>
        <dbReference type="SAM" id="MobiDB-lite"/>
    </source>
</evidence>
<dbReference type="PANTHER" id="PTHR46282:SF2">
    <property type="entry name" value="LEUCINE-RICH MELANOCYTE DIFFERENTIATION-ASSOCIATED PROTEIN"/>
    <property type="match status" value="1"/>
</dbReference>
<dbReference type="EMBL" id="GECU01036593">
    <property type="protein sequence ID" value="JAS71113.1"/>
    <property type="molecule type" value="Transcribed_RNA"/>
</dbReference>
<accession>A0A1B6H905</accession>
<dbReference type="PROSITE" id="PS51450">
    <property type="entry name" value="LRR"/>
    <property type="match status" value="1"/>
</dbReference>
<name>A0A1B6H905_9HEMI</name>
<dbReference type="InterPro" id="IPR043313">
    <property type="entry name" value="LRMDA"/>
</dbReference>
<evidence type="ECO:0000313" key="2">
    <source>
        <dbReference type="EMBL" id="JAS71113.1"/>
    </source>
</evidence>
<sequence>MESDTQRMVESLGPMKFYNGNLSYVGQDVHRIPPILSKLYGERVFELDLSYNSLTNLQELGNFRHLTHLVLDNNQLGDSLMLPPLSSLHTLSLNKNNITNLDLLLTKIEHNTPNIKYLSLLGNLACPNQLSDHSKDDEDYQRYRYYVLHHLPRLQFLDSRPVSQEEREEARRRGRFMKVIRPAITSTERQCDDDCSSSYSPLPPANRDGREHQGMYGKCRFRYVGKHSEGNRFIQNNDL</sequence>
<dbReference type="PANTHER" id="PTHR46282">
    <property type="entry name" value="LEUCINE-RICH MELANOCYTE DIFFERENTIATION-ASSOCIATED PROTEIN"/>
    <property type="match status" value="1"/>
</dbReference>
<evidence type="ECO:0000313" key="3">
    <source>
        <dbReference type="EMBL" id="JAS76783.1"/>
    </source>
</evidence>
<reference evidence="2" key="1">
    <citation type="submission" date="2015-11" db="EMBL/GenBank/DDBJ databases">
        <title>De novo transcriptome assembly of four potential Pierce s Disease insect vectors from Arizona vineyards.</title>
        <authorList>
            <person name="Tassone E.E."/>
        </authorList>
    </citation>
    <scope>NUCLEOTIDE SEQUENCE</scope>
</reference>
<dbReference type="AlphaFoldDB" id="A0A1B6H905"/>
<dbReference type="InterPro" id="IPR032675">
    <property type="entry name" value="LRR_dom_sf"/>
</dbReference>
<organism evidence="2">
    <name type="scientific">Homalodisca liturata</name>
    <dbReference type="NCBI Taxonomy" id="320908"/>
    <lineage>
        <taxon>Eukaryota</taxon>
        <taxon>Metazoa</taxon>
        <taxon>Ecdysozoa</taxon>
        <taxon>Arthropoda</taxon>
        <taxon>Hexapoda</taxon>
        <taxon>Insecta</taxon>
        <taxon>Pterygota</taxon>
        <taxon>Neoptera</taxon>
        <taxon>Paraneoptera</taxon>
        <taxon>Hemiptera</taxon>
        <taxon>Auchenorrhyncha</taxon>
        <taxon>Membracoidea</taxon>
        <taxon>Cicadellidae</taxon>
        <taxon>Cicadellinae</taxon>
        <taxon>Proconiini</taxon>
        <taxon>Homalodisca</taxon>
    </lineage>
</organism>
<proteinExistence type="predicted"/>
<dbReference type="FunFam" id="3.80.10.10:FF:000695">
    <property type="entry name" value="leucine-rich melanocyte differentiation-associated protein"/>
    <property type="match status" value="1"/>
</dbReference>
<dbReference type="EMBL" id="GECU01030923">
    <property type="protein sequence ID" value="JAS76783.1"/>
    <property type="molecule type" value="Transcribed_RNA"/>
</dbReference>